<proteinExistence type="predicted"/>
<dbReference type="PIRSF" id="PIRSF018297">
    <property type="entry name" value="Doc"/>
    <property type="match status" value="1"/>
</dbReference>
<dbReference type="InterPro" id="IPR053737">
    <property type="entry name" value="Type_II_TA_Toxin"/>
</dbReference>
<dbReference type="AlphaFoldDB" id="A0A3D0ZRT1"/>
<sequence length="123" mass="13846">MKYLSIEEILILHEYQINTYGGKAGIQDLRMLESAVFRPQTTFDGKDLYETVFEKAVALLFSIIKNHPFVDGSKRTGLHAAITFLELNGHDIAATDSKLVKLGLDITSNLFDEKRAVEILRGF</sequence>
<dbReference type="InterPro" id="IPR006440">
    <property type="entry name" value="Doc"/>
</dbReference>
<dbReference type="GO" id="GO:0016301">
    <property type="term" value="F:kinase activity"/>
    <property type="evidence" value="ECO:0007669"/>
    <property type="project" value="InterPro"/>
</dbReference>
<name>A0A3D0ZRT1_UNCKA</name>
<evidence type="ECO:0000259" key="1">
    <source>
        <dbReference type="PROSITE" id="PS51459"/>
    </source>
</evidence>
<organism evidence="2 3">
    <name type="scientific">candidate division WWE3 bacterium</name>
    <dbReference type="NCBI Taxonomy" id="2053526"/>
    <lineage>
        <taxon>Bacteria</taxon>
        <taxon>Katanobacteria</taxon>
    </lineage>
</organism>
<reference evidence="2 3" key="1">
    <citation type="journal article" date="2018" name="Nat. Biotechnol.">
        <title>A standardized bacterial taxonomy based on genome phylogeny substantially revises the tree of life.</title>
        <authorList>
            <person name="Parks D.H."/>
            <person name="Chuvochina M."/>
            <person name="Waite D.W."/>
            <person name="Rinke C."/>
            <person name="Skarshewski A."/>
            <person name="Chaumeil P.A."/>
            <person name="Hugenholtz P."/>
        </authorList>
    </citation>
    <scope>NUCLEOTIDE SEQUENCE [LARGE SCALE GENOMIC DNA]</scope>
    <source>
        <strain evidence="2">UBA11701</strain>
    </source>
</reference>
<dbReference type="PANTHER" id="PTHR39426">
    <property type="entry name" value="HOMOLOGY TO DEATH-ON-CURING PROTEIN OF PHAGE P1"/>
    <property type="match status" value="1"/>
</dbReference>
<dbReference type="Gene3D" id="1.20.120.1870">
    <property type="entry name" value="Fic/DOC protein, Fido domain"/>
    <property type="match status" value="1"/>
</dbReference>
<gene>
    <name evidence="2" type="ORF">DEP93_01490</name>
</gene>
<dbReference type="NCBIfam" id="TIGR01550">
    <property type="entry name" value="DOC_P1"/>
    <property type="match status" value="1"/>
</dbReference>
<dbReference type="InterPro" id="IPR036597">
    <property type="entry name" value="Fido-like_dom_sf"/>
</dbReference>
<dbReference type="EMBL" id="DOZN01000008">
    <property type="protein sequence ID" value="HCC42124.1"/>
    <property type="molecule type" value="Genomic_DNA"/>
</dbReference>
<dbReference type="InterPro" id="IPR003812">
    <property type="entry name" value="Fido"/>
</dbReference>
<dbReference type="SUPFAM" id="SSF140931">
    <property type="entry name" value="Fic-like"/>
    <property type="match status" value="1"/>
</dbReference>
<evidence type="ECO:0000313" key="2">
    <source>
        <dbReference type="EMBL" id="HCC42124.1"/>
    </source>
</evidence>
<protein>
    <submittedName>
        <fullName evidence="2">Type II toxin-antitoxin system death-on-curing family toxin</fullName>
    </submittedName>
</protein>
<accession>A0A3D0ZRT1</accession>
<dbReference type="Pfam" id="PF02661">
    <property type="entry name" value="Fic"/>
    <property type="match status" value="1"/>
</dbReference>
<dbReference type="PANTHER" id="PTHR39426:SF1">
    <property type="entry name" value="HOMOLOGY TO DEATH-ON-CURING PROTEIN OF PHAGE P1"/>
    <property type="match status" value="1"/>
</dbReference>
<feature type="domain" description="Fido" evidence="1">
    <location>
        <begin position="4"/>
        <end position="123"/>
    </location>
</feature>
<evidence type="ECO:0000313" key="3">
    <source>
        <dbReference type="Proteomes" id="UP000263336"/>
    </source>
</evidence>
<comment type="caution">
    <text evidence="2">The sequence shown here is derived from an EMBL/GenBank/DDBJ whole genome shotgun (WGS) entry which is preliminary data.</text>
</comment>
<dbReference type="PROSITE" id="PS51459">
    <property type="entry name" value="FIDO"/>
    <property type="match status" value="1"/>
</dbReference>
<dbReference type="Proteomes" id="UP000263336">
    <property type="component" value="Unassembled WGS sequence"/>
</dbReference>